<protein>
    <submittedName>
        <fullName evidence="1">Uncharacterized protein</fullName>
    </submittedName>
</protein>
<evidence type="ECO:0000313" key="1">
    <source>
        <dbReference type="EMBL" id="KAF7787444.1"/>
    </source>
</evidence>
<name>A0A8T0C9J3_9GAMM</name>
<reference evidence="1 2" key="1">
    <citation type="journal article" date="2012" name="J. Bacteriol.">
        <title>Genome sequence of the cycloprodigiosin-producing bacterial strain Pseudoalteromonas rubra ATCC 29570(T).</title>
        <authorList>
            <person name="Xie B.B."/>
            <person name="Shu Y.L."/>
            <person name="Qin Q.L."/>
            <person name="Rong J.C."/>
            <person name="Zhang X.Y."/>
            <person name="Chen X.L."/>
            <person name="Zhou B.C."/>
            <person name="Zhang Y.Z."/>
        </authorList>
    </citation>
    <scope>NUCLEOTIDE SEQUENCE [LARGE SCALE GENOMIC DNA]</scope>
    <source>
        <strain evidence="1 2">DSM 6842</strain>
    </source>
</reference>
<proteinExistence type="predicted"/>
<gene>
    <name evidence="1" type="ORF">PRUB_a4829</name>
</gene>
<dbReference type="AlphaFoldDB" id="A0A8T0C9J3"/>
<evidence type="ECO:0000313" key="2">
    <source>
        <dbReference type="Proteomes" id="UP000016480"/>
    </source>
</evidence>
<dbReference type="Proteomes" id="UP000016480">
    <property type="component" value="Unassembled WGS sequence"/>
</dbReference>
<accession>A0A8T0C9J3</accession>
<dbReference type="EMBL" id="AHCD03000031">
    <property type="protein sequence ID" value="KAF7787444.1"/>
    <property type="molecule type" value="Genomic_DNA"/>
</dbReference>
<organism evidence="1 2">
    <name type="scientific">Pseudoalteromonas rubra</name>
    <dbReference type="NCBI Taxonomy" id="43658"/>
    <lineage>
        <taxon>Bacteria</taxon>
        <taxon>Pseudomonadati</taxon>
        <taxon>Pseudomonadota</taxon>
        <taxon>Gammaproteobacteria</taxon>
        <taxon>Alteromonadales</taxon>
        <taxon>Pseudoalteromonadaceae</taxon>
        <taxon>Pseudoalteromonas</taxon>
    </lineage>
</organism>
<comment type="caution">
    <text evidence="1">The sequence shown here is derived from an EMBL/GenBank/DDBJ whole genome shotgun (WGS) entry which is preliminary data.</text>
</comment>
<sequence>MGLPSTLRLNRLETLRQDASVRFDKLCVMIFHISQREQLIY</sequence>